<evidence type="ECO:0000313" key="17">
    <source>
        <dbReference type="EMBL" id="KZP01114.1"/>
    </source>
</evidence>
<dbReference type="GO" id="GO:0004497">
    <property type="term" value="F:monooxygenase activity"/>
    <property type="evidence" value="ECO:0007669"/>
    <property type="project" value="UniProtKB-KW"/>
</dbReference>
<evidence type="ECO:0000256" key="6">
    <source>
        <dbReference type="ARBA" id="ARBA00022692"/>
    </source>
</evidence>
<keyword evidence="9" id="KW-0560">Oxidoreductase</keyword>
<dbReference type="Pfam" id="PF00067">
    <property type="entry name" value="p450"/>
    <property type="match status" value="1"/>
</dbReference>
<keyword evidence="10 13" id="KW-0408">Iron</keyword>
<dbReference type="Gene3D" id="1.10.630.10">
    <property type="entry name" value="Cytochrome P450"/>
    <property type="match status" value="1"/>
</dbReference>
<dbReference type="InterPro" id="IPR049317">
    <property type="entry name" value="GCIP-like_N"/>
</dbReference>
<dbReference type="InterPro" id="IPR050364">
    <property type="entry name" value="Cytochrome_P450_fung"/>
</dbReference>
<evidence type="ECO:0000313" key="18">
    <source>
        <dbReference type="Proteomes" id="UP000076738"/>
    </source>
</evidence>
<evidence type="ECO:0000256" key="13">
    <source>
        <dbReference type="PIRSR" id="PIRSR602401-1"/>
    </source>
</evidence>
<evidence type="ECO:0000256" key="10">
    <source>
        <dbReference type="ARBA" id="ARBA00023004"/>
    </source>
</evidence>
<feature type="compositionally biased region" description="Acidic residues" evidence="14">
    <location>
        <begin position="591"/>
        <end position="603"/>
    </location>
</feature>
<evidence type="ECO:0000256" key="1">
    <source>
        <dbReference type="ARBA" id="ARBA00001971"/>
    </source>
</evidence>
<dbReference type="InterPro" id="IPR017972">
    <property type="entry name" value="Cyt_P450_CS"/>
</dbReference>
<dbReference type="PANTHER" id="PTHR46300">
    <property type="entry name" value="P450, PUTATIVE (EUROFUNG)-RELATED-RELATED"/>
    <property type="match status" value="1"/>
</dbReference>
<gene>
    <name evidence="17" type="ORF">CALVIDRAFT_559761</name>
</gene>
<dbReference type="SUPFAM" id="SSF48264">
    <property type="entry name" value="Cytochrome P450"/>
    <property type="match status" value="1"/>
</dbReference>
<dbReference type="AlphaFoldDB" id="A0A167RNS5"/>
<protein>
    <submittedName>
        <fullName evidence="17">Cytochrome P450</fullName>
    </submittedName>
</protein>
<feature type="region of interest" description="Disordered" evidence="14">
    <location>
        <begin position="578"/>
        <end position="603"/>
    </location>
</feature>
<dbReference type="EMBL" id="KV417267">
    <property type="protein sequence ID" value="KZP01114.1"/>
    <property type="molecule type" value="Genomic_DNA"/>
</dbReference>
<feature type="domain" description="Cyclin-D1-binding protein 1-like N-terminal" evidence="15">
    <location>
        <begin position="433"/>
        <end position="575"/>
    </location>
</feature>
<dbReference type="GO" id="GO:0016705">
    <property type="term" value="F:oxidoreductase activity, acting on paired donors, with incorporation or reduction of molecular oxygen"/>
    <property type="evidence" value="ECO:0007669"/>
    <property type="project" value="InterPro"/>
</dbReference>
<dbReference type="Pfam" id="PF20936">
    <property type="entry name" value="GCIP_C"/>
    <property type="match status" value="1"/>
</dbReference>
<evidence type="ECO:0000256" key="3">
    <source>
        <dbReference type="ARBA" id="ARBA00005179"/>
    </source>
</evidence>
<name>A0A167RNS5_CALVF</name>
<dbReference type="InterPro" id="IPR049318">
    <property type="entry name" value="GCIP_C"/>
</dbReference>
<dbReference type="Pfam" id="PF13324">
    <property type="entry name" value="GCIP_N"/>
    <property type="match status" value="1"/>
</dbReference>
<keyword evidence="6" id="KW-0812">Transmembrane</keyword>
<proteinExistence type="inferred from homology"/>
<dbReference type="InterPro" id="IPR036396">
    <property type="entry name" value="Cyt_P450_sf"/>
</dbReference>
<dbReference type="InterPro" id="IPR001128">
    <property type="entry name" value="Cyt_P450"/>
</dbReference>
<evidence type="ECO:0000256" key="14">
    <source>
        <dbReference type="SAM" id="MobiDB-lite"/>
    </source>
</evidence>
<evidence type="ECO:0000259" key="15">
    <source>
        <dbReference type="Pfam" id="PF13324"/>
    </source>
</evidence>
<organism evidence="17 18">
    <name type="scientific">Calocera viscosa (strain TUFC12733)</name>
    <dbReference type="NCBI Taxonomy" id="1330018"/>
    <lineage>
        <taxon>Eukaryota</taxon>
        <taxon>Fungi</taxon>
        <taxon>Dikarya</taxon>
        <taxon>Basidiomycota</taxon>
        <taxon>Agaricomycotina</taxon>
        <taxon>Dacrymycetes</taxon>
        <taxon>Dacrymycetales</taxon>
        <taxon>Dacrymycetaceae</taxon>
        <taxon>Calocera</taxon>
    </lineage>
</organism>
<feature type="compositionally biased region" description="Basic and acidic residues" evidence="14">
    <location>
        <begin position="578"/>
        <end position="590"/>
    </location>
</feature>
<dbReference type="GO" id="GO:0020037">
    <property type="term" value="F:heme binding"/>
    <property type="evidence" value="ECO:0007669"/>
    <property type="project" value="InterPro"/>
</dbReference>
<dbReference type="GO" id="GO:0016020">
    <property type="term" value="C:membrane"/>
    <property type="evidence" value="ECO:0007669"/>
    <property type="project" value="UniProtKB-SubCell"/>
</dbReference>
<feature type="domain" description="Cyclin-D1-binding protein 1-like C-terminal" evidence="16">
    <location>
        <begin position="602"/>
        <end position="701"/>
    </location>
</feature>
<keyword evidence="18" id="KW-1185">Reference proteome</keyword>
<comment type="subcellular location">
    <subcellularLocation>
        <location evidence="2">Membrane</location>
    </subcellularLocation>
</comment>
<evidence type="ECO:0000256" key="4">
    <source>
        <dbReference type="ARBA" id="ARBA00010617"/>
    </source>
</evidence>
<dbReference type="PRINTS" id="PR00463">
    <property type="entry name" value="EP450I"/>
</dbReference>
<keyword evidence="11" id="KW-0503">Monooxygenase</keyword>
<comment type="pathway">
    <text evidence="3">Secondary metabolite biosynthesis.</text>
</comment>
<comment type="cofactor">
    <cofactor evidence="1 13">
        <name>heme</name>
        <dbReference type="ChEBI" id="CHEBI:30413"/>
    </cofactor>
</comment>
<evidence type="ECO:0000256" key="5">
    <source>
        <dbReference type="ARBA" id="ARBA00022617"/>
    </source>
</evidence>
<evidence type="ECO:0000259" key="16">
    <source>
        <dbReference type="Pfam" id="PF20936"/>
    </source>
</evidence>
<dbReference type="InterPro" id="IPR002401">
    <property type="entry name" value="Cyt_P450_E_grp-I"/>
</dbReference>
<evidence type="ECO:0000256" key="8">
    <source>
        <dbReference type="ARBA" id="ARBA00022989"/>
    </source>
</evidence>
<keyword evidence="8" id="KW-1133">Transmembrane helix</keyword>
<evidence type="ECO:0000256" key="7">
    <source>
        <dbReference type="ARBA" id="ARBA00022723"/>
    </source>
</evidence>
<accession>A0A167RNS5</accession>
<reference evidence="17 18" key="1">
    <citation type="journal article" date="2016" name="Mol. Biol. Evol.">
        <title>Comparative Genomics of Early-Diverging Mushroom-Forming Fungi Provides Insights into the Origins of Lignocellulose Decay Capabilities.</title>
        <authorList>
            <person name="Nagy L.G."/>
            <person name="Riley R."/>
            <person name="Tritt A."/>
            <person name="Adam C."/>
            <person name="Daum C."/>
            <person name="Floudas D."/>
            <person name="Sun H."/>
            <person name="Yadav J.S."/>
            <person name="Pangilinan J."/>
            <person name="Larsson K.H."/>
            <person name="Matsuura K."/>
            <person name="Barry K."/>
            <person name="Labutti K."/>
            <person name="Kuo R."/>
            <person name="Ohm R.A."/>
            <person name="Bhattacharya S.S."/>
            <person name="Shirouzu T."/>
            <person name="Yoshinaga Y."/>
            <person name="Martin F.M."/>
            <person name="Grigoriev I.V."/>
            <person name="Hibbett D.S."/>
        </authorList>
    </citation>
    <scope>NUCLEOTIDE SEQUENCE [LARGE SCALE GENOMIC DNA]</scope>
    <source>
        <strain evidence="17 18">TUFC12733</strain>
    </source>
</reference>
<dbReference type="OrthoDB" id="2789670at2759"/>
<dbReference type="STRING" id="1330018.A0A167RNS5"/>
<keyword evidence="7 13" id="KW-0479">Metal-binding</keyword>
<evidence type="ECO:0000256" key="11">
    <source>
        <dbReference type="ARBA" id="ARBA00023033"/>
    </source>
</evidence>
<keyword evidence="12" id="KW-0472">Membrane</keyword>
<evidence type="ECO:0000256" key="2">
    <source>
        <dbReference type="ARBA" id="ARBA00004370"/>
    </source>
</evidence>
<dbReference type="Gene3D" id="1.20.1410.10">
    <property type="entry name" value="I/LWEQ domain"/>
    <property type="match status" value="1"/>
</dbReference>
<dbReference type="GO" id="GO:0005506">
    <property type="term" value="F:iron ion binding"/>
    <property type="evidence" value="ECO:0007669"/>
    <property type="project" value="InterPro"/>
</dbReference>
<keyword evidence="5 13" id="KW-0349">Heme</keyword>
<evidence type="ECO:0000256" key="12">
    <source>
        <dbReference type="ARBA" id="ARBA00023136"/>
    </source>
</evidence>
<dbReference type="PRINTS" id="PR00385">
    <property type="entry name" value="P450"/>
</dbReference>
<evidence type="ECO:0000256" key="9">
    <source>
        <dbReference type="ARBA" id="ARBA00023002"/>
    </source>
</evidence>
<comment type="similarity">
    <text evidence="4">Belongs to the cytochrome P450 family.</text>
</comment>
<sequence length="767" mass="85394">MDYIHYVSTSGISSLNVRAAQNYWPTQEEEARILLDGLVNHPEIDSFKHLHRETSSIGWRAFFGHTTIPLEGPDPSEPMEEFFHEIFRAAVPGGSIVDVFPFLNPLISRSKFLRSQSDKFYERATAFFIKSFSEPQAEGVLSLSGMLKETGKRIGMDTLLDCGWVAGTLFLAAQDTTATALKWFLLAMILYPETAAPARAELERIVGDRPPSFADMDRLPQIEAMVKEVLRWRPPAAAGVVHMATEDIVYEEYLIPKGAILFPLTWTICRDPSVYPNGETFDPSRFVDSMGNVKSPLPRTHEDYLAFGHGRRVCIGKSFAINSLLISIAHLLWAFDFQKGVDEHGAEVTPDPMAFSDNGANVYPKPFPVKFVPRVSGLADRLKAVLNATAALTKTSSLCSLALKSLRAPISYTSWPTGELLGLTVLRTDYVSLLSLLHNRVLSLSLALKPPVTPPAVTKVLEDLNAELGRFTNCALSIDDEIHGEEMRKQMRWGAEEVIEGVQRTVDTAADAVTSGALEKEGDKRDLLPVASLLSTIEKLKETLPKDNKAAIIRRWEADTAALEDGVRETREMIDEGDARERKGPHRGVDDNEAEFEDEGGWDELGDDFGDQELSGDELERAKTVFPLLRLVTLLHKRLLTHHLKLQQTPPLTESHVLSLFRNSTSLVSSADELASSLYTPQDVPVILTRVKEMDECVGKFKTVWDEWEAEKRLASLKVQEDHGNDSSEDETDSRDAANRKWFDICFVQINRAVKNLEAGLPADPPS</sequence>
<dbReference type="PANTHER" id="PTHR46300:SF2">
    <property type="entry name" value="CYTOCHROME P450 MONOOXYGENASE ALNH-RELATED"/>
    <property type="match status" value="1"/>
</dbReference>
<dbReference type="PROSITE" id="PS00086">
    <property type="entry name" value="CYTOCHROME_P450"/>
    <property type="match status" value="1"/>
</dbReference>
<feature type="binding site" description="axial binding residue" evidence="13">
    <location>
        <position position="314"/>
    </location>
    <ligand>
        <name>heme</name>
        <dbReference type="ChEBI" id="CHEBI:30413"/>
    </ligand>
    <ligandPart>
        <name>Fe</name>
        <dbReference type="ChEBI" id="CHEBI:18248"/>
    </ligandPart>
</feature>
<dbReference type="Proteomes" id="UP000076738">
    <property type="component" value="Unassembled WGS sequence"/>
</dbReference>